<keyword evidence="7" id="KW-0479">Metal-binding</keyword>
<dbReference type="FunFam" id="1.10.630.10:FF:000182">
    <property type="entry name" value="Cytochrome P450 3A4"/>
    <property type="match status" value="1"/>
</dbReference>
<comment type="function">
    <text evidence="2">May be involved in the metabolism of insect hormones and in the breakdown of synthetic insecticides.</text>
</comment>
<comment type="caution">
    <text evidence="14">The sequence shown here is derived from an EMBL/GenBank/DDBJ whole genome shotgun (WGS) entry which is preliminary data.</text>
</comment>
<keyword evidence="9" id="KW-0492">Microsome</keyword>
<feature type="transmembrane region" description="Helical" evidence="13">
    <location>
        <begin position="7"/>
        <end position="27"/>
    </location>
</feature>
<dbReference type="GO" id="GO:0005789">
    <property type="term" value="C:endoplasmic reticulum membrane"/>
    <property type="evidence" value="ECO:0007669"/>
    <property type="project" value="UniProtKB-SubCell"/>
</dbReference>
<dbReference type="PANTHER" id="PTHR24302">
    <property type="entry name" value="CYTOCHROME P450 FAMILY 3"/>
    <property type="match status" value="1"/>
</dbReference>
<dbReference type="GO" id="GO:0020037">
    <property type="term" value="F:heme binding"/>
    <property type="evidence" value="ECO:0007669"/>
    <property type="project" value="InterPro"/>
</dbReference>
<dbReference type="SUPFAM" id="SSF48264">
    <property type="entry name" value="Cytochrome P450"/>
    <property type="match status" value="1"/>
</dbReference>
<evidence type="ECO:0000256" key="11">
    <source>
        <dbReference type="ARBA" id="ARBA00023004"/>
    </source>
</evidence>
<reference evidence="14" key="1">
    <citation type="journal article" date="2024" name="Gigascience">
        <title>Chromosome-level genome of the poultry shaft louse Menopon gallinae provides insight into the host-switching and adaptive evolution of parasitic lice.</title>
        <authorList>
            <person name="Xu Y."/>
            <person name="Ma L."/>
            <person name="Liu S."/>
            <person name="Liang Y."/>
            <person name="Liu Q."/>
            <person name="He Z."/>
            <person name="Tian L."/>
            <person name="Duan Y."/>
            <person name="Cai W."/>
            <person name="Li H."/>
            <person name="Song F."/>
        </authorList>
    </citation>
    <scope>NUCLEOTIDE SEQUENCE</scope>
    <source>
        <strain evidence="14">Cailab_2023a</strain>
    </source>
</reference>
<comment type="similarity">
    <text evidence="5">Belongs to the cytochrome P450 family.</text>
</comment>
<dbReference type="EMBL" id="JARGDH010000003">
    <property type="protein sequence ID" value="KAL0272244.1"/>
    <property type="molecule type" value="Genomic_DNA"/>
</dbReference>
<dbReference type="Pfam" id="PF00067">
    <property type="entry name" value="p450"/>
    <property type="match status" value="1"/>
</dbReference>
<accession>A0AAW2HQT7</accession>
<protein>
    <recommendedName>
        <fullName evidence="15">Cytochrome P450</fullName>
    </recommendedName>
</protein>
<dbReference type="InterPro" id="IPR050705">
    <property type="entry name" value="Cytochrome_P450_3A"/>
</dbReference>
<keyword evidence="12" id="KW-0503">Monooxygenase</keyword>
<evidence type="ECO:0000313" key="14">
    <source>
        <dbReference type="EMBL" id="KAL0272244.1"/>
    </source>
</evidence>
<dbReference type="InterPro" id="IPR036396">
    <property type="entry name" value="Cyt_P450_sf"/>
</dbReference>
<evidence type="ECO:0000256" key="12">
    <source>
        <dbReference type="ARBA" id="ARBA00023033"/>
    </source>
</evidence>
<evidence type="ECO:0000256" key="1">
    <source>
        <dbReference type="ARBA" id="ARBA00001971"/>
    </source>
</evidence>
<evidence type="ECO:0000256" key="9">
    <source>
        <dbReference type="ARBA" id="ARBA00022848"/>
    </source>
</evidence>
<organism evidence="14">
    <name type="scientific">Menopon gallinae</name>
    <name type="common">poultry shaft louse</name>
    <dbReference type="NCBI Taxonomy" id="328185"/>
    <lineage>
        <taxon>Eukaryota</taxon>
        <taxon>Metazoa</taxon>
        <taxon>Ecdysozoa</taxon>
        <taxon>Arthropoda</taxon>
        <taxon>Hexapoda</taxon>
        <taxon>Insecta</taxon>
        <taxon>Pterygota</taxon>
        <taxon>Neoptera</taxon>
        <taxon>Paraneoptera</taxon>
        <taxon>Psocodea</taxon>
        <taxon>Troctomorpha</taxon>
        <taxon>Phthiraptera</taxon>
        <taxon>Amblycera</taxon>
        <taxon>Menoponidae</taxon>
        <taxon>Menopon</taxon>
    </lineage>
</organism>
<evidence type="ECO:0000256" key="5">
    <source>
        <dbReference type="ARBA" id="ARBA00010617"/>
    </source>
</evidence>
<evidence type="ECO:0000256" key="6">
    <source>
        <dbReference type="ARBA" id="ARBA00022617"/>
    </source>
</evidence>
<dbReference type="InterPro" id="IPR001128">
    <property type="entry name" value="Cyt_P450"/>
</dbReference>
<name>A0AAW2HQT7_9NEOP</name>
<dbReference type="GO" id="GO:0008395">
    <property type="term" value="F:steroid hydroxylase activity"/>
    <property type="evidence" value="ECO:0007669"/>
    <property type="project" value="TreeGrafter"/>
</dbReference>
<evidence type="ECO:0000256" key="8">
    <source>
        <dbReference type="ARBA" id="ARBA00022824"/>
    </source>
</evidence>
<evidence type="ECO:0000256" key="10">
    <source>
        <dbReference type="ARBA" id="ARBA00023002"/>
    </source>
</evidence>
<dbReference type="Gene3D" id="1.10.630.10">
    <property type="entry name" value="Cytochrome P450"/>
    <property type="match status" value="1"/>
</dbReference>
<evidence type="ECO:0000256" key="13">
    <source>
        <dbReference type="SAM" id="Phobius"/>
    </source>
</evidence>
<evidence type="ECO:0000256" key="2">
    <source>
        <dbReference type="ARBA" id="ARBA00003690"/>
    </source>
</evidence>
<comment type="cofactor">
    <cofactor evidence="1">
        <name>heme</name>
        <dbReference type="ChEBI" id="CHEBI:30413"/>
    </cofactor>
</comment>
<proteinExistence type="inferred from homology"/>
<dbReference type="InterPro" id="IPR002403">
    <property type="entry name" value="Cyt_P450_E_grp-IV"/>
</dbReference>
<dbReference type="GO" id="GO:0005506">
    <property type="term" value="F:iron ion binding"/>
    <property type="evidence" value="ECO:0007669"/>
    <property type="project" value="InterPro"/>
</dbReference>
<keyword evidence="13" id="KW-0812">Transmembrane</keyword>
<keyword evidence="10" id="KW-0560">Oxidoreductase</keyword>
<keyword evidence="13" id="KW-1133">Transmembrane helix</keyword>
<evidence type="ECO:0000256" key="7">
    <source>
        <dbReference type="ARBA" id="ARBA00022723"/>
    </source>
</evidence>
<dbReference type="PANTHER" id="PTHR24302:SF15">
    <property type="entry name" value="FATTY-ACID PEROXYGENASE"/>
    <property type="match status" value="1"/>
</dbReference>
<evidence type="ECO:0008006" key="15">
    <source>
        <dbReference type="Google" id="ProtNLM"/>
    </source>
</evidence>
<keyword evidence="6" id="KW-0349">Heme</keyword>
<comment type="subcellular location">
    <subcellularLocation>
        <location evidence="4">Endoplasmic reticulum membrane</location>
        <topology evidence="4">Peripheral membrane protein</topology>
    </subcellularLocation>
    <subcellularLocation>
        <location evidence="3">Microsome membrane</location>
        <topology evidence="3">Peripheral membrane protein</topology>
    </subcellularLocation>
</comment>
<evidence type="ECO:0000256" key="4">
    <source>
        <dbReference type="ARBA" id="ARBA00004406"/>
    </source>
</evidence>
<dbReference type="AlphaFoldDB" id="A0AAW2HQT7"/>
<keyword evidence="11" id="KW-0408">Iron</keyword>
<keyword evidence="8" id="KW-0256">Endoplasmic reticulum</keyword>
<gene>
    <name evidence="14" type="ORF">PYX00_005299</name>
</gene>
<evidence type="ECO:0000256" key="3">
    <source>
        <dbReference type="ARBA" id="ARBA00004174"/>
    </source>
</evidence>
<sequence length="513" mass="58270">MDFGCEFICASIFTAFCIIFAFVYRYVCKNYTYFDKLELSGPVPSFLIGTWKEAPEKFLGDADIENTKIFGKLYGTFDGMTPNLMVVEPKIVKQILLTYKDRFADRKVARPRNPILKKSLSFLYGEESQEVQALTNSLLTESKIKKLLPRLESTAKTLVRNILKRSEEGASFNVLPLVNEYIHDVIAFTIFGIDLNSDVTIKDEFVGYCDQVFSTKNPNSKLALVPIVFENLEGDSWIFPQRALDYFVNLITTTIKQAPRDPVFTEGKAANLIELMIEASEEEKKLVKGDKEDSSDGIVLTEEVITAKCISAILALINYTKSIVLLTLHSLANETEAQDELSSEVKKHNTENISMTDLQNLQVLDMIIAEVLRFYPPEFRLEKECKEPVTIEKLSFERGSRVSIPLFALHRHPDHYPEPEKFDLRRFSQEAIENRDPFTYLPFGQAGVNSYSISVQLALLTSKITLFKLVETFKFKPQDSNKKAVFKKGLTGVPKLHALNLSTELYCFRAVSI</sequence>
<dbReference type="PRINTS" id="PR00465">
    <property type="entry name" value="EP450IV"/>
</dbReference>
<keyword evidence="13" id="KW-0472">Membrane</keyword>
<dbReference type="GO" id="GO:0016705">
    <property type="term" value="F:oxidoreductase activity, acting on paired donors, with incorporation or reduction of molecular oxygen"/>
    <property type="evidence" value="ECO:0007669"/>
    <property type="project" value="InterPro"/>
</dbReference>